<dbReference type="RefSeq" id="WP_137636791.1">
    <property type="nucleotide sequence ID" value="NZ_BJDN01000003.1"/>
</dbReference>
<keyword evidence="2" id="KW-1185">Reference proteome</keyword>
<name>A0ABW3EGF0_9LACO</name>
<evidence type="ECO:0000313" key="2">
    <source>
        <dbReference type="Proteomes" id="UP001597104"/>
    </source>
</evidence>
<dbReference type="Pfam" id="PF06115">
    <property type="entry name" value="DUF956"/>
    <property type="match status" value="1"/>
</dbReference>
<gene>
    <name evidence="1" type="ORF">ACFQZ7_12175</name>
</gene>
<protein>
    <submittedName>
        <fullName evidence="1">DUF956 family protein</fullName>
    </submittedName>
</protein>
<proteinExistence type="predicted"/>
<evidence type="ECO:0000313" key="1">
    <source>
        <dbReference type="EMBL" id="MFD0898470.1"/>
    </source>
</evidence>
<comment type="caution">
    <text evidence="1">The sequence shown here is derived from an EMBL/GenBank/DDBJ whole genome shotgun (WGS) entry which is preliminary data.</text>
</comment>
<organism evidence="1 2">
    <name type="scientific">Loigolactobacillus binensis</name>
    <dbReference type="NCBI Taxonomy" id="2559922"/>
    <lineage>
        <taxon>Bacteria</taxon>
        <taxon>Bacillati</taxon>
        <taxon>Bacillota</taxon>
        <taxon>Bacilli</taxon>
        <taxon>Lactobacillales</taxon>
        <taxon>Lactobacillaceae</taxon>
        <taxon>Loigolactobacillus</taxon>
    </lineage>
</organism>
<sequence>MTEAINHKIDLQTAAVFYTGTPQSGKVIIGETGFEFINQNKQRLSLQLVWANIELVTASVSLRKKVVRYSIQTQDGLLYSFSSKNANEVLRAMRVYIDAKKLVKAKSVFDVFHVQHKS</sequence>
<accession>A0ABW3EGF0</accession>
<dbReference type="EMBL" id="JBHTIO010000055">
    <property type="protein sequence ID" value="MFD0898470.1"/>
    <property type="molecule type" value="Genomic_DNA"/>
</dbReference>
<dbReference type="Proteomes" id="UP001597104">
    <property type="component" value="Unassembled WGS sequence"/>
</dbReference>
<reference evidence="2" key="1">
    <citation type="journal article" date="2019" name="Int. J. Syst. Evol. Microbiol.">
        <title>The Global Catalogue of Microorganisms (GCM) 10K type strain sequencing project: providing services to taxonomists for standard genome sequencing and annotation.</title>
        <authorList>
            <consortium name="The Broad Institute Genomics Platform"/>
            <consortium name="The Broad Institute Genome Sequencing Center for Infectious Disease"/>
            <person name="Wu L."/>
            <person name="Ma J."/>
        </authorList>
    </citation>
    <scope>NUCLEOTIDE SEQUENCE [LARGE SCALE GENOMIC DNA]</scope>
    <source>
        <strain evidence="2">CCM 8925</strain>
    </source>
</reference>
<dbReference type="InterPro" id="IPR010360">
    <property type="entry name" value="DUF956"/>
</dbReference>